<name>W7CQ01_9LIST</name>
<gene>
    <name evidence="1" type="ORF">BCAMP_09625</name>
</gene>
<feature type="non-terminal residue" evidence="1">
    <location>
        <position position="67"/>
    </location>
</feature>
<dbReference type="AlphaFoldDB" id="W7CQ01"/>
<dbReference type="STRING" id="1265861.BCAMP_09625"/>
<protein>
    <submittedName>
        <fullName evidence="1">Transposase / integrase</fullName>
    </submittedName>
</protein>
<keyword evidence="2" id="KW-1185">Reference proteome</keyword>
<dbReference type="Proteomes" id="UP000019243">
    <property type="component" value="Unassembled WGS sequence"/>
</dbReference>
<evidence type="ECO:0000313" key="2">
    <source>
        <dbReference type="Proteomes" id="UP000019243"/>
    </source>
</evidence>
<accession>W7CQ01</accession>
<proteinExistence type="predicted"/>
<sequence>MFKTTIDNVYNFFKKGSSASDYYQKYKENKTYCGRRPIILSTDQQTYIQKMTAKGWTPDVIIGRAEI</sequence>
<dbReference type="EMBL" id="AODH01000039">
    <property type="protein sequence ID" value="EUJ37756.1"/>
    <property type="molecule type" value="Genomic_DNA"/>
</dbReference>
<evidence type="ECO:0000313" key="1">
    <source>
        <dbReference type="EMBL" id="EUJ37756.1"/>
    </source>
</evidence>
<reference evidence="1 2" key="1">
    <citation type="submission" date="2012-12" db="EMBL/GenBank/DDBJ databases">
        <title>Novel taxa of Listeriaceae from agricultural environments in the United States.</title>
        <authorList>
            <person name="den Bakker H.C."/>
            <person name="Allred A."/>
            <person name="Warchocki S."/>
            <person name="Wright E.M."/>
            <person name="Burrell A."/>
            <person name="Nightingale K.K."/>
            <person name="Kephart D."/>
            <person name="Wiedmann M."/>
        </authorList>
    </citation>
    <scope>NUCLEOTIDE SEQUENCE [LARGE SCALE GENOMIC DNA]</scope>
    <source>
        <strain evidence="1 2">FSL F6-1037</strain>
    </source>
</reference>
<organism evidence="1 2">
    <name type="scientific">Brochothrix campestris FSL F6-1037</name>
    <dbReference type="NCBI Taxonomy" id="1265861"/>
    <lineage>
        <taxon>Bacteria</taxon>
        <taxon>Bacillati</taxon>
        <taxon>Bacillota</taxon>
        <taxon>Bacilli</taxon>
        <taxon>Bacillales</taxon>
        <taxon>Listeriaceae</taxon>
        <taxon>Brochothrix</taxon>
    </lineage>
</organism>
<comment type="caution">
    <text evidence="1">The sequence shown here is derived from an EMBL/GenBank/DDBJ whole genome shotgun (WGS) entry which is preliminary data.</text>
</comment>